<sequence>MQLISQGYRGLRLVFKLNGDWMLTVSVVAGALALGAWIAGS</sequence>
<name>A0A1I1XKW7_9RHOB</name>
<reference evidence="2 3" key="1">
    <citation type="submission" date="2016-10" db="EMBL/GenBank/DDBJ databases">
        <authorList>
            <person name="Varghese N."/>
            <person name="Submissions S."/>
        </authorList>
    </citation>
    <scope>NUCLEOTIDE SEQUENCE [LARGE SCALE GENOMIC DNA]</scope>
    <source>
        <strain evidence="3">YIM D21,KCTC 23444,ACCC 10710</strain>
    </source>
</reference>
<dbReference type="EMBL" id="FOMS01000006">
    <property type="protein sequence ID" value="SFE08059.1"/>
    <property type="molecule type" value="Genomic_DNA"/>
</dbReference>
<dbReference type="RefSeq" id="WP_262504507.1">
    <property type="nucleotide sequence ID" value="NZ_FOMS01000006.1"/>
</dbReference>
<keyword evidence="3" id="KW-1185">Reference proteome</keyword>
<feature type="transmembrane region" description="Helical" evidence="1">
    <location>
        <begin position="21"/>
        <end position="40"/>
    </location>
</feature>
<protein>
    <submittedName>
        <fullName evidence="2">Uncharacterized protein</fullName>
    </submittedName>
</protein>
<dbReference type="AlphaFoldDB" id="A0A1I1XKW7"/>
<evidence type="ECO:0000313" key="3">
    <source>
        <dbReference type="Proteomes" id="UP000325289"/>
    </source>
</evidence>
<gene>
    <name evidence="2" type="ORF">SAMN04515678_10643</name>
</gene>
<evidence type="ECO:0000313" key="2">
    <source>
        <dbReference type="EMBL" id="SFE08059.1"/>
    </source>
</evidence>
<evidence type="ECO:0000256" key="1">
    <source>
        <dbReference type="SAM" id="Phobius"/>
    </source>
</evidence>
<keyword evidence="1" id="KW-0472">Membrane</keyword>
<dbReference type="Proteomes" id="UP000325289">
    <property type="component" value="Unassembled WGS sequence"/>
</dbReference>
<proteinExistence type="predicted"/>
<keyword evidence="1" id="KW-1133">Transmembrane helix</keyword>
<keyword evidence="1" id="KW-0812">Transmembrane</keyword>
<organism evidence="2 3">
    <name type="scientific">Roseivivax sediminis</name>
    <dbReference type="NCBI Taxonomy" id="936889"/>
    <lineage>
        <taxon>Bacteria</taxon>
        <taxon>Pseudomonadati</taxon>
        <taxon>Pseudomonadota</taxon>
        <taxon>Alphaproteobacteria</taxon>
        <taxon>Rhodobacterales</taxon>
        <taxon>Roseobacteraceae</taxon>
        <taxon>Roseivivax</taxon>
    </lineage>
</organism>
<accession>A0A1I1XKW7</accession>